<dbReference type="OrthoDB" id="307238at2759"/>
<gene>
    <name evidence="1" type="ORF">POCTA_138.1.T1990014</name>
</gene>
<keyword evidence="2" id="KW-1185">Reference proteome</keyword>
<dbReference type="AlphaFoldDB" id="A0A8S1YNE3"/>
<protein>
    <submittedName>
        <fullName evidence="1">Uncharacterized protein</fullName>
    </submittedName>
</protein>
<evidence type="ECO:0000313" key="1">
    <source>
        <dbReference type="EMBL" id="CAD8215021.1"/>
    </source>
</evidence>
<accession>A0A8S1YNE3</accession>
<organism evidence="1 2">
    <name type="scientific">Paramecium octaurelia</name>
    <dbReference type="NCBI Taxonomy" id="43137"/>
    <lineage>
        <taxon>Eukaryota</taxon>
        <taxon>Sar</taxon>
        <taxon>Alveolata</taxon>
        <taxon>Ciliophora</taxon>
        <taxon>Intramacronucleata</taxon>
        <taxon>Oligohymenophorea</taxon>
        <taxon>Peniculida</taxon>
        <taxon>Parameciidae</taxon>
        <taxon>Paramecium</taxon>
    </lineage>
</organism>
<sequence>MNDILVFELQNGVFKQNSNKTISLIKNNECEDSYLFPIIHNKDRNVILVRHKHHIYLIRQLNDGTFDILASLNSQTTDTYGTITNNAQYLVFWDNKSNKYSSYEIQYI</sequence>
<name>A0A8S1YNE3_PAROT</name>
<dbReference type="OMA" id="NECEDSY"/>
<dbReference type="Proteomes" id="UP000683925">
    <property type="component" value="Unassembled WGS sequence"/>
</dbReference>
<proteinExistence type="predicted"/>
<evidence type="ECO:0000313" key="2">
    <source>
        <dbReference type="Proteomes" id="UP000683925"/>
    </source>
</evidence>
<dbReference type="EMBL" id="CAJJDP010000203">
    <property type="protein sequence ID" value="CAD8215021.1"/>
    <property type="molecule type" value="Genomic_DNA"/>
</dbReference>
<comment type="caution">
    <text evidence="1">The sequence shown here is derived from an EMBL/GenBank/DDBJ whole genome shotgun (WGS) entry which is preliminary data.</text>
</comment>
<reference evidence="1" key="1">
    <citation type="submission" date="2021-01" db="EMBL/GenBank/DDBJ databases">
        <authorList>
            <consortium name="Genoscope - CEA"/>
            <person name="William W."/>
        </authorList>
    </citation>
    <scope>NUCLEOTIDE SEQUENCE</scope>
</reference>